<evidence type="ECO:0000313" key="4">
    <source>
        <dbReference type="EMBL" id="MCP2167558.1"/>
    </source>
</evidence>
<name>A0AAE3KMG1_9PSEU</name>
<reference evidence="4" key="1">
    <citation type="submission" date="2022-06" db="EMBL/GenBank/DDBJ databases">
        <title>Genomic Encyclopedia of Archaeal and Bacterial Type Strains, Phase II (KMG-II): from individual species to whole genera.</title>
        <authorList>
            <person name="Goeker M."/>
        </authorList>
    </citation>
    <scope>NUCLEOTIDE SEQUENCE</scope>
    <source>
        <strain evidence="4">DSM 43935</strain>
    </source>
</reference>
<dbReference type="EMBL" id="JAMTCK010000010">
    <property type="protein sequence ID" value="MCP2167558.1"/>
    <property type="molecule type" value="Genomic_DNA"/>
</dbReference>
<dbReference type="PROSITE" id="PS50977">
    <property type="entry name" value="HTH_TETR_2"/>
    <property type="match status" value="1"/>
</dbReference>
<keyword evidence="1 2" id="KW-0238">DNA-binding</keyword>
<proteinExistence type="predicted"/>
<comment type="caution">
    <text evidence="4">The sequence shown here is derived from an EMBL/GenBank/DDBJ whole genome shotgun (WGS) entry which is preliminary data.</text>
</comment>
<evidence type="ECO:0000256" key="1">
    <source>
        <dbReference type="ARBA" id="ARBA00023125"/>
    </source>
</evidence>
<dbReference type="AlphaFoldDB" id="A0AAE3KMG1"/>
<evidence type="ECO:0000259" key="3">
    <source>
        <dbReference type="PROSITE" id="PS50977"/>
    </source>
</evidence>
<sequence>MLARDGGRGLTHRAVDREANVPEGTTKNYFPTRESLLEATAARMADQHRVAVEQLHQSTPDSVSATQVSWLYPALLRRALTDPTQILAMFELYLEAVRRPRVRQALGRMAVANANSAVALHHTVGLPTTPREAGLLDAYFLGLAISLLALPDQALHTIGMTNPDELGLALFTAATTPPQDPH</sequence>
<feature type="domain" description="HTH tetR-type" evidence="3">
    <location>
        <begin position="1"/>
        <end position="48"/>
    </location>
</feature>
<dbReference type="InterPro" id="IPR041583">
    <property type="entry name" value="TetR_C_31"/>
</dbReference>
<gene>
    <name evidence="4" type="ORF">LX83_004431</name>
</gene>
<organism evidence="4 5">
    <name type="scientific">Goodfellowiella coeruleoviolacea</name>
    <dbReference type="NCBI Taxonomy" id="334858"/>
    <lineage>
        <taxon>Bacteria</taxon>
        <taxon>Bacillati</taxon>
        <taxon>Actinomycetota</taxon>
        <taxon>Actinomycetes</taxon>
        <taxon>Pseudonocardiales</taxon>
        <taxon>Pseudonocardiaceae</taxon>
        <taxon>Goodfellowiella</taxon>
    </lineage>
</organism>
<dbReference type="InterPro" id="IPR009057">
    <property type="entry name" value="Homeodomain-like_sf"/>
</dbReference>
<dbReference type="Pfam" id="PF17940">
    <property type="entry name" value="TetR_C_31"/>
    <property type="match status" value="1"/>
</dbReference>
<keyword evidence="5" id="KW-1185">Reference proteome</keyword>
<dbReference type="Gene3D" id="1.10.357.10">
    <property type="entry name" value="Tetracycline Repressor, domain 2"/>
    <property type="match status" value="1"/>
</dbReference>
<dbReference type="InterPro" id="IPR001647">
    <property type="entry name" value="HTH_TetR"/>
</dbReference>
<dbReference type="GO" id="GO:0003677">
    <property type="term" value="F:DNA binding"/>
    <property type="evidence" value="ECO:0007669"/>
    <property type="project" value="UniProtKB-UniRule"/>
</dbReference>
<dbReference type="Proteomes" id="UP001206128">
    <property type="component" value="Unassembled WGS sequence"/>
</dbReference>
<dbReference type="SUPFAM" id="SSF46689">
    <property type="entry name" value="Homeodomain-like"/>
    <property type="match status" value="1"/>
</dbReference>
<feature type="DNA-binding region" description="H-T-H motif" evidence="2">
    <location>
        <begin position="11"/>
        <end position="30"/>
    </location>
</feature>
<protein>
    <submittedName>
        <fullName evidence="4">Transcriptional regulator, TetR family</fullName>
    </submittedName>
</protein>
<accession>A0AAE3KMG1</accession>
<evidence type="ECO:0000256" key="2">
    <source>
        <dbReference type="PROSITE-ProRule" id="PRU00335"/>
    </source>
</evidence>
<evidence type="ECO:0000313" key="5">
    <source>
        <dbReference type="Proteomes" id="UP001206128"/>
    </source>
</evidence>